<feature type="domain" description="Transcription regulator PadR C-terminal" evidence="3">
    <location>
        <begin position="94"/>
        <end position="175"/>
    </location>
</feature>
<dbReference type="InterPro" id="IPR005149">
    <property type="entry name" value="Tscrpt_reg_PadR_N"/>
</dbReference>
<dbReference type="Pfam" id="PF03551">
    <property type="entry name" value="PadR"/>
    <property type="match status" value="1"/>
</dbReference>
<dbReference type="SUPFAM" id="SSF46785">
    <property type="entry name" value="Winged helix' DNA-binding domain"/>
    <property type="match status" value="1"/>
</dbReference>
<keyword evidence="1" id="KW-0175">Coiled coil</keyword>
<sequence>MPRSDQSQTAILGALSIMPMTGYALREEIRDTLGHFWSESFGQIYPVLAELERKGLVERQEATDSRSSKFGITDAGVTRLRELLAEPPQAPNPRNGLMLRLFFGSQLGPEACRELVLQAREQAEAALARMEAARTEVAENGGLAQAAPYILLTVSAGEHSARAAIAWADEALADLAKLEATSSQPARGRGRP</sequence>
<evidence type="ECO:0000259" key="2">
    <source>
        <dbReference type="Pfam" id="PF03551"/>
    </source>
</evidence>
<dbReference type="Gene3D" id="6.10.140.190">
    <property type="match status" value="1"/>
</dbReference>
<evidence type="ECO:0000259" key="3">
    <source>
        <dbReference type="Pfam" id="PF10400"/>
    </source>
</evidence>
<keyword evidence="5" id="KW-1185">Reference proteome</keyword>
<dbReference type="AlphaFoldDB" id="A0A4R8WBH8"/>
<dbReference type="PANTHER" id="PTHR43252">
    <property type="entry name" value="TRANSCRIPTIONAL REGULATOR YQJI"/>
    <property type="match status" value="1"/>
</dbReference>
<dbReference type="Gene3D" id="1.10.10.10">
    <property type="entry name" value="Winged helix-like DNA-binding domain superfamily/Winged helix DNA-binding domain"/>
    <property type="match status" value="1"/>
</dbReference>
<protein>
    <submittedName>
        <fullName evidence="4">PadR family transcriptional regulator</fullName>
    </submittedName>
</protein>
<organism evidence="4 5">
    <name type="scientific">Cryobacterium mannosilyticum</name>
    <dbReference type="NCBI Taxonomy" id="1259190"/>
    <lineage>
        <taxon>Bacteria</taxon>
        <taxon>Bacillati</taxon>
        <taxon>Actinomycetota</taxon>
        <taxon>Actinomycetes</taxon>
        <taxon>Micrococcales</taxon>
        <taxon>Microbacteriaceae</taxon>
        <taxon>Cryobacterium</taxon>
    </lineage>
</organism>
<evidence type="ECO:0000313" key="5">
    <source>
        <dbReference type="Proteomes" id="UP000297643"/>
    </source>
</evidence>
<dbReference type="Pfam" id="PF10400">
    <property type="entry name" value="Vir_act_alpha_C"/>
    <property type="match status" value="1"/>
</dbReference>
<comment type="caution">
    <text evidence="4">The sequence shown here is derived from an EMBL/GenBank/DDBJ whole genome shotgun (WGS) entry which is preliminary data.</text>
</comment>
<dbReference type="InterPro" id="IPR018309">
    <property type="entry name" value="Tscrpt_reg_PadR_C"/>
</dbReference>
<dbReference type="InterPro" id="IPR036388">
    <property type="entry name" value="WH-like_DNA-bd_sf"/>
</dbReference>
<name>A0A4R8WBH8_9MICO</name>
<accession>A0A4R8WBH8</accession>
<dbReference type="EMBL" id="SOFM01000010">
    <property type="protein sequence ID" value="TFC06389.1"/>
    <property type="molecule type" value="Genomic_DNA"/>
</dbReference>
<evidence type="ECO:0000256" key="1">
    <source>
        <dbReference type="SAM" id="Coils"/>
    </source>
</evidence>
<feature type="coiled-coil region" evidence="1">
    <location>
        <begin position="113"/>
        <end position="140"/>
    </location>
</feature>
<dbReference type="PANTHER" id="PTHR43252:SF6">
    <property type="entry name" value="NEGATIVE TRANSCRIPTION REGULATOR PADR"/>
    <property type="match status" value="1"/>
</dbReference>
<reference evidence="4 5" key="1">
    <citation type="submission" date="2019-03" db="EMBL/GenBank/DDBJ databases">
        <title>Genomics of glacier-inhabiting Cryobacterium strains.</title>
        <authorList>
            <person name="Liu Q."/>
            <person name="Xin Y.-H."/>
        </authorList>
    </citation>
    <scope>NUCLEOTIDE SEQUENCE [LARGE SCALE GENOMIC DNA]</scope>
    <source>
        <strain evidence="4 5">RHLT2-21</strain>
    </source>
</reference>
<evidence type="ECO:0000313" key="4">
    <source>
        <dbReference type="EMBL" id="TFC06389.1"/>
    </source>
</evidence>
<dbReference type="InterPro" id="IPR036390">
    <property type="entry name" value="WH_DNA-bd_sf"/>
</dbReference>
<dbReference type="Proteomes" id="UP000297643">
    <property type="component" value="Unassembled WGS sequence"/>
</dbReference>
<proteinExistence type="predicted"/>
<gene>
    <name evidence="4" type="ORF">E3O32_04735</name>
</gene>
<feature type="domain" description="Transcription regulator PadR N-terminal" evidence="2">
    <location>
        <begin position="11"/>
        <end position="81"/>
    </location>
</feature>